<dbReference type="InterPro" id="IPR000014">
    <property type="entry name" value="PAS"/>
</dbReference>
<dbReference type="NCBIfam" id="TIGR00254">
    <property type="entry name" value="GGDEF"/>
    <property type="match status" value="1"/>
</dbReference>
<dbReference type="SUPFAM" id="SSF55785">
    <property type="entry name" value="PYP-like sensor domain (PAS domain)"/>
    <property type="match status" value="2"/>
</dbReference>
<dbReference type="NCBIfam" id="TIGR00229">
    <property type="entry name" value="sensory_box"/>
    <property type="match status" value="1"/>
</dbReference>
<protein>
    <submittedName>
        <fullName evidence="6">EAL domain-containing protein</fullName>
    </submittedName>
</protein>
<dbReference type="CDD" id="cd01949">
    <property type="entry name" value="GGDEF"/>
    <property type="match status" value="1"/>
</dbReference>
<dbReference type="InterPro" id="IPR054327">
    <property type="entry name" value="His-kinase-like_sensor"/>
</dbReference>
<dbReference type="PROSITE" id="PS50883">
    <property type="entry name" value="EAL"/>
    <property type="match status" value="1"/>
</dbReference>
<dbReference type="CDD" id="cd12914">
    <property type="entry name" value="PDC1_DGC_like"/>
    <property type="match status" value="1"/>
</dbReference>
<dbReference type="Pfam" id="PF12860">
    <property type="entry name" value="PAS_7"/>
    <property type="match status" value="1"/>
</dbReference>
<feature type="domain" description="EAL" evidence="4">
    <location>
        <begin position="786"/>
        <end position="1035"/>
    </location>
</feature>
<dbReference type="SMART" id="SM00267">
    <property type="entry name" value="GGDEF"/>
    <property type="match status" value="1"/>
</dbReference>
<proteinExistence type="predicted"/>
<dbReference type="SUPFAM" id="SSF55073">
    <property type="entry name" value="Nucleotide cyclase"/>
    <property type="match status" value="1"/>
</dbReference>
<dbReference type="Pfam" id="PF00563">
    <property type="entry name" value="EAL"/>
    <property type="match status" value="1"/>
</dbReference>
<feature type="coiled-coil region" evidence="1">
    <location>
        <begin position="343"/>
        <end position="370"/>
    </location>
</feature>
<organism evidence="6 7">
    <name type="scientific">Bradyrhizobium archetypum</name>
    <dbReference type="NCBI Taxonomy" id="2721160"/>
    <lineage>
        <taxon>Bacteria</taxon>
        <taxon>Pseudomonadati</taxon>
        <taxon>Pseudomonadota</taxon>
        <taxon>Alphaproteobacteria</taxon>
        <taxon>Hyphomicrobiales</taxon>
        <taxon>Nitrobacteraceae</taxon>
        <taxon>Bradyrhizobium</taxon>
    </lineage>
</organism>
<dbReference type="SMART" id="SM00052">
    <property type="entry name" value="EAL"/>
    <property type="match status" value="1"/>
</dbReference>
<evidence type="ECO:0000313" key="6">
    <source>
        <dbReference type="EMBL" id="NOJ46352.1"/>
    </source>
</evidence>
<keyword evidence="2" id="KW-1133">Transmembrane helix</keyword>
<keyword evidence="1" id="KW-0175">Coiled coil</keyword>
<dbReference type="InterPro" id="IPR035919">
    <property type="entry name" value="EAL_sf"/>
</dbReference>
<evidence type="ECO:0000259" key="3">
    <source>
        <dbReference type="PROSITE" id="PS50112"/>
    </source>
</evidence>
<dbReference type="Gene3D" id="3.20.20.450">
    <property type="entry name" value="EAL domain"/>
    <property type="match status" value="1"/>
</dbReference>
<dbReference type="Pfam" id="PF22588">
    <property type="entry name" value="dCache_1_like"/>
    <property type="match status" value="1"/>
</dbReference>
<keyword evidence="2" id="KW-0472">Membrane</keyword>
<dbReference type="SUPFAM" id="SSF141868">
    <property type="entry name" value="EAL domain-like"/>
    <property type="match status" value="1"/>
</dbReference>
<keyword evidence="7" id="KW-1185">Reference proteome</keyword>
<comment type="caution">
    <text evidence="6">The sequence shown here is derived from an EMBL/GenBank/DDBJ whole genome shotgun (WGS) entry which is preliminary data.</text>
</comment>
<dbReference type="Gene3D" id="3.30.70.270">
    <property type="match status" value="1"/>
</dbReference>
<sequence length="1042" mass="115446">MFPGEGRMRGLFHLLHDMKARAAATGRRLAATVRGPVLWLTICGGLLVAAIFVGTMMMAGEFRERALRNSERELENTVLLLARHFDQQFEDSDTLADDVISRLQISGLASEKEFRDRVASSEAHEILRSKAGVLSYLGDISIFDSNGDMINWSRPLPAPRLNISERAYFNSFKFDARSPSVLAESVRSYLTGNLNSVIAHRLRGEDGVFLGVMTRRINPANYEKFFASVALGSGAAISMFHADGTLLARYPRVEALIGQNFSTAPLLQRVRESGGSQTLRVQSPIDQMDRLGSAAPLTHYSGVVVATNTVDAALADWREQTRFLVVAATLSAAVVALILFLIIRQITRQSREAQQRLETERGRLDTALNNMIQGLATFDASARLVTFNQRYIDMHNLSADVVKPGCHLRELMQHRKDRGSFDGDIDEFCHSVVQNIARGEAGHSVTQCADGRTFLTVRKPLVDGGWVATMEDITERRNLEQERDRNYAFLSQIIDHIPSQITVKDVHDRRYLLVNRVAETQFGISRDLIVGRTAADIFPKEAAEIIAADEEKTLQSPDGLFKDEHVWESQAMGPRFITSKRLGIRNAAGQARYIINVVDDVTERRLANEKIAHLAHYDALTDLPNRVLFREQIDRELRKAIRGQQFALLYIDIDEFKGINDSLGHHVGDELLKAVAACLKDCIKPGDLIARLGGDEFAVIQTAIRGRAEVEEFVARIYEAIRHPYQCLGHQLSTDASIGIALAPEDGTELDQLIKHADLAMYAAKAEGRRTHRFFEPAMDARAQARLAMEQDLRQALTAGSFDIHYQPLLDLSSGEVTGCEALLRWRHPERGMVSPAEFIPVAEDTGLINEIGDWVMQTACTEAAGWPSRVRLAVNVSPIQLKSPTLALRITGALAASGLPPDRLEIEITEAVLIHDDESALAILHQLRAIGVRIALDDFGTGFSSLSYLKRFPFDKIKIDRCFVSDIEIDGSAAIVQAVVNIAAARNMTTTAEGVETVQQREMLRQLGCTQMQGYLFSAPKPAAEARRLLGARVETETAVA</sequence>
<dbReference type="InterPro" id="IPR001633">
    <property type="entry name" value="EAL_dom"/>
</dbReference>
<dbReference type="InterPro" id="IPR035965">
    <property type="entry name" value="PAS-like_dom_sf"/>
</dbReference>
<dbReference type="InterPro" id="IPR052155">
    <property type="entry name" value="Biofilm_reg_signaling"/>
</dbReference>
<evidence type="ECO:0000259" key="4">
    <source>
        <dbReference type="PROSITE" id="PS50883"/>
    </source>
</evidence>
<dbReference type="Gene3D" id="3.30.450.20">
    <property type="entry name" value="PAS domain"/>
    <property type="match status" value="4"/>
</dbReference>
<evidence type="ECO:0000259" key="5">
    <source>
        <dbReference type="PROSITE" id="PS50887"/>
    </source>
</evidence>
<evidence type="ECO:0000256" key="1">
    <source>
        <dbReference type="SAM" id="Coils"/>
    </source>
</evidence>
<dbReference type="PANTHER" id="PTHR44757:SF2">
    <property type="entry name" value="BIOFILM ARCHITECTURE MAINTENANCE PROTEIN MBAA"/>
    <property type="match status" value="1"/>
</dbReference>
<dbReference type="AlphaFoldDB" id="A0A7Y4M139"/>
<dbReference type="SMART" id="SM00091">
    <property type="entry name" value="PAS"/>
    <property type="match status" value="1"/>
</dbReference>
<name>A0A7Y4M139_9BRAD</name>
<reference evidence="6 7" key="1">
    <citation type="submission" date="2020-03" db="EMBL/GenBank/DDBJ databases">
        <title>Bradyrhizobium diversity isolated from nodules of Muelleranthus trifoliolatus.</title>
        <authorList>
            <person name="Klepa M."/>
            <person name="Helene L."/>
            <person name="Hungria M."/>
        </authorList>
    </citation>
    <scope>NUCLEOTIDE SEQUENCE [LARGE SCALE GENOMIC DNA]</scope>
    <source>
        <strain evidence="6 7">WSM 1744</strain>
    </source>
</reference>
<dbReference type="FunFam" id="3.20.20.450:FF:000001">
    <property type="entry name" value="Cyclic di-GMP phosphodiesterase yahA"/>
    <property type="match status" value="1"/>
</dbReference>
<gene>
    <name evidence="6" type="ORF">HCN50_08870</name>
</gene>
<evidence type="ECO:0000256" key="2">
    <source>
        <dbReference type="SAM" id="Phobius"/>
    </source>
</evidence>
<dbReference type="Proteomes" id="UP000528734">
    <property type="component" value="Unassembled WGS sequence"/>
</dbReference>
<feature type="domain" description="GGDEF" evidence="5">
    <location>
        <begin position="644"/>
        <end position="777"/>
    </location>
</feature>
<dbReference type="InterPro" id="IPR013656">
    <property type="entry name" value="PAS_4"/>
</dbReference>
<dbReference type="InterPro" id="IPR043128">
    <property type="entry name" value="Rev_trsase/Diguanyl_cyclase"/>
</dbReference>
<keyword evidence="2" id="KW-0812">Transmembrane</keyword>
<feature type="transmembrane region" description="Helical" evidence="2">
    <location>
        <begin position="37"/>
        <end position="59"/>
    </location>
</feature>
<dbReference type="InterPro" id="IPR000160">
    <property type="entry name" value="GGDEF_dom"/>
</dbReference>
<dbReference type="EMBL" id="JAAVLW010000003">
    <property type="protein sequence ID" value="NOJ46352.1"/>
    <property type="molecule type" value="Genomic_DNA"/>
</dbReference>
<feature type="domain" description="PAS" evidence="3">
    <location>
        <begin position="486"/>
        <end position="557"/>
    </location>
</feature>
<dbReference type="InterPro" id="IPR029787">
    <property type="entry name" value="Nucleotide_cyclase"/>
</dbReference>
<dbReference type="PROSITE" id="PS50887">
    <property type="entry name" value="GGDEF"/>
    <property type="match status" value="1"/>
</dbReference>
<dbReference type="PROSITE" id="PS50112">
    <property type="entry name" value="PAS"/>
    <property type="match status" value="1"/>
</dbReference>
<accession>A0A7Y4M139</accession>
<dbReference type="Pfam" id="PF00990">
    <property type="entry name" value="GGDEF"/>
    <property type="match status" value="1"/>
</dbReference>
<dbReference type="Pfam" id="PF08448">
    <property type="entry name" value="PAS_4"/>
    <property type="match status" value="1"/>
</dbReference>
<dbReference type="CDD" id="cd12915">
    <property type="entry name" value="PDC2_DGC_like"/>
    <property type="match status" value="1"/>
</dbReference>
<evidence type="ECO:0000313" key="7">
    <source>
        <dbReference type="Proteomes" id="UP000528734"/>
    </source>
</evidence>
<dbReference type="PANTHER" id="PTHR44757">
    <property type="entry name" value="DIGUANYLATE CYCLASE DGCP"/>
    <property type="match status" value="1"/>
</dbReference>
<dbReference type="CDD" id="cd01948">
    <property type="entry name" value="EAL"/>
    <property type="match status" value="1"/>
</dbReference>